<evidence type="ECO:0000256" key="2">
    <source>
        <dbReference type="SAM" id="MobiDB-lite"/>
    </source>
</evidence>
<keyword evidence="3" id="KW-1133">Transmembrane helix</keyword>
<feature type="compositionally biased region" description="Polar residues" evidence="2">
    <location>
        <begin position="601"/>
        <end position="613"/>
    </location>
</feature>
<dbReference type="Pfam" id="PF08628">
    <property type="entry name" value="Nexin_C"/>
    <property type="match status" value="1"/>
</dbReference>
<dbReference type="PANTHER" id="PTHR22775">
    <property type="entry name" value="SORTING NEXIN"/>
    <property type="match status" value="1"/>
</dbReference>
<evidence type="ECO:0000256" key="3">
    <source>
        <dbReference type="SAM" id="Phobius"/>
    </source>
</evidence>
<organism evidence="5 6">
    <name type="scientific">Entomortierella parvispora</name>
    <dbReference type="NCBI Taxonomy" id="205924"/>
    <lineage>
        <taxon>Eukaryota</taxon>
        <taxon>Fungi</taxon>
        <taxon>Fungi incertae sedis</taxon>
        <taxon>Mucoromycota</taxon>
        <taxon>Mortierellomycotina</taxon>
        <taxon>Mortierellomycetes</taxon>
        <taxon>Mortierellales</taxon>
        <taxon>Mortierellaceae</taxon>
        <taxon>Entomortierella</taxon>
    </lineage>
</organism>
<dbReference type="InterPro" id="IPR044926">
    <property type="entry name" value="RGS_subdomain_2"/>
</dbReference>
<dbReference type="InterPro" id="IPR001683">
    <property type="entry name" value="PX_dom"/>
</dbReference>
<dbReference type="OrthoDB" id="120967at2759"/>
<keyword evidence="3" id="KW-0472">Membrane</keyword>
<evidence type="ECO:0000313" key="6">
    <source>
        <dbReference type="Proteomes" id="UP000827284"/>
    </source>
</evidence>
<feature type="region of interest" description="Disordered" evidence="2">
    <location>
        <begin position="365"/>
        <end position="393"/>
    </location>
</feature>
<dbReference type="AlphaFoldDB" id="A0A9P3HFP1"/>
<evidence type="ECO:0000256" key="1">
    <source>
        <dbReference type="ARBA" id="ARBA00010883"/>
    </source>
</evidence>
<dbReference type="SMART" id="SM00313">
    <property type="entry name" value="PXA"/>
    <property type="match status" value="1"/>
</dbReference>
<dbReference type="Pfam" id="PF00787">
    <property type="entry name" value="PX"/>
    <property type="match status" value="1"/>
</dbReference>
<dbReference type="Pfam" id="PF02194">
    <property type="entry name" value="PXA"/>
    <property type="match status" value="1"/>
</dbReference>
<reference evidence="5" key="1">
    <citation type="submission" date="2021-11" db="EMBL/GenBank/DDBJ databases">
        <authorList>
            <person name="Herlambang A."/>
            <person name="Guo Y."/>
            <person name="Takashima Y."/>
            <person name="Nishizawa T."/>
        </authorList>
    </citation>
    <scope>NUCLEOTIDE SEQUENCE</scope>
    <source>
        <strain evidence="5">E1425</strain>
    </source>
</reference>
<feature type="region of interest" description="Disordered" evidence="2">
    <location>
        <begin position="1098"/>
        <end position="1127"/>
    </location>
</feature>
<dbReference type="Gene3D" id="3.30.1520.10">
    <property type="entry name" value="Phox-like domain"/>
    <property type="match status" value="1"/>
</dbReference>
<keyword evidence="3" id="KW-0812">Transmembrane</keyword>
<dbReference type="InterPro" id="IPR036871">
    <property type="entry name" value="PX_dom_sf"/>
</dbReference>
<proteinExistence type="inferred from homology"/>
<gene>
    <name evidence="5" type="ORF">EMPS_08061</name>
</gene>
<reference evidence="5" key="2">
    <citation type="journal article" date="2022" name="Microbiol. Resour. Announc.">
        <title>Whole-Genome Sequence of Entomortierella parvispora E1425, a Mucoromycotan Fungus Associated with Burkholderiaceae-Related Endosymbiotic Bacteria.</title>
        <authorList>
            <person name="Herlambang A."/>
            <person name="Guo Y."/>
            <person name="Takashima Y."/>
            <person name="Narisawa K."/>
            <person name="Ohta H."/>
            <person name="Nishizawa T."/>
        </authorList>
    </citation>
    <scope>NUCLEOTIDE SEQUENCE</scope>
    <source>
        <strain evidence="5">E1425</strain>
    </source>
</reference>
<dbReference type="EMBL" id="BQFW01000011">
    <property type="protein sequence ID" value="GJJ75703.1"/>
    <property type="molecule type" value="Genomic_DNA"/>
</dbReference>
<feature type="domain" description="PXA" evidence="4">
    <location>
        <begin position="185"/>
        <end position="360"/>
    </location>
</feature>
<dbReference type="PROSITE" id="PS51207">
    <property type="entry name" value="PXA"/>
    <property type="match status" value="1"/>
</dbReference>
<dbReference type="SUPFAM" id="SSF48097">
    <property type="entry name" value="Regulator of G-protein signaling, RGS"/>
    <property type="match status" value="1"/>
</dbReference>
<name>A0A9P3HFP1_9FUNG</name>
<feature type="region of interest" description="Disordered" evidence="2">
    <location>
        <begin position="426"/>
        <end position="446"/>
    </location>
</feature>
<evidence type="ECO:0000313" key="5">
    <source>
        <dbReference type="EMBL" id="GJJ75703.1"/>
    </source>
</evidence>
<dbReference type="Proteomes" id="UP000827284">
    <property type="component" value="Unassembled WGS sequence"/>
</dbReference>
<dbReference type="PANTHER" id="PTHR22775:SF3">
    <property type="entry name" value="SORTING NEXIN-13"/>
    <property type="match status" value="1"/>
</dbReference>
<feature type="compositionally biased region" description="Polar residues" evidence="2">
    <location>
        <begin position="14"/>
        <end position="24"/>
    </location>
</feature>
<dbReference type="InterPro" id="IPR036305">
    <property type="entry name" value="RGS_sf"/>
</dbReference>
<feature type="compositionally biased region" description="Low complexity" evidence="2">
    <location>
        <begin position="614"/>
        <end position="626"/>
    </location>
</feature>
<dbReference type="GO" id="GO:0035091">
    <property type="term" value="F:phosphatidylinositol binding"/>
    <property type="evidence" value="ECO:0007669"/>
    <property type="project" value="InterPro"/>
</dbReference>
<feature type="compositionally biased region" description="Polar residues" evidence="2">
    <location>
        <begin position="426"/>
        <end position="444"/>
    </location>
</feature>
<sequence>MVWGLDVVNKSDNVQDDTASTKPTSIPAATCDKSMEPADSSASVHNPPQAIRDSCDMARNLDIEFALDWLYSRTRGEQALFAATVLLLSRLWLSTLNWGIVLAAILGASLGGFMVAFYLLAVPEDTRLKRASVVAKMGQYKSLHIEMVDGLPSLSDAKELKAADHSFGIHLTEVKDENYDKVDISPDIDPLVEDMISFTLRDFVNVPVGLTSEGHHNIPLRKSLVTMAMNVSKKFSNVRLPETALLAVFGLQNSFIVHLRAYRELRASRQPIEEYVKENANPDSVIGRCYHKDERLKQFRSTAKAICQSLLSKNDQQSIALFSVMQEIMATHVLETTLEHLCDPDFINLSIIDYFSTPAETSTATIGTTGSKINGPDASSSRDTTSTSKEEPITSLADSILMNAATLMDQSTLDKQASNHGLRETIQTPSASPKWQQKAQSESQPAPLIREAGGLDLQETSKLGPLIPEKVTLELVLTNKNAHMDLYQEFMEYLQLWDAMDLAQFWLMMEIFHRQIEQGTLSDTDDLRREAKSIHDCFCSLDIRQNVAGIHEAKGGALLKNMRSSIQSDPATCFHEAQDWALNVLEAQYWTPFEMKKSTLQSDQIHKQASMQASQPSPTKSSSSSLRLLSPLVQEQEASLDTTRPAIDSIHMTDIVNRRPKTLMTNSELSYMIEIQTRGGQGWMVTRSFQQLEQLQLALLQQYPVVQRTAFPRWRLQPSDKVCNGLQAFLRAMLTIPDVASSVKLSCFLSKEFDGNTEEPTPPGLSNVLLPGLLPSLTPVADQTKSFGEAAAQGAKTAMRQASEASLSAGRFFKSLGASSPQLVDEKRSKGSFDSVRSVNSSSSVMTHSDHQLPFAPSRSMDFDLNFDVRQSGSSELTYVDNTLTNSGDTRGAKDVLGRTVAKKVSASSLDDTADLSEGLSSEDSKESITKATMPKTAVETDPTSTLAVHEAPTVFKPKETPKTKFLSTDELDLLIETSFTVLEDMMDFSKGQSIRRMTFGMLRELVRKSYRVAINQSFSAWVEQTTNHEKVVEMVRWMKDDFFWPNEVWPAPATVSPQTSIPPTSMAGCMEKDVLQVGGEHYEVGIDGIAVKVSAAGPRSTQVNSERTSEPPSSPPATRTLKDREETRDKARELVKMMLPGSLVTVLGKEAVLRGLVDVFEMFQIKELNLGLALSILEMTVRLVLTR</sequence>
<comment type="similarity">
    <text evidence="1">Belongs to the sorting nexin family.</text>
</comment>
<dbReference type="InterPro" id="IPR013937">
    <property type="entry name" value="Sorting_nexin_C"/>
</dbReference>
<feature type="transmembrane region" description="Helical" evidence="3">
    <location>
        <begin position="96"/>
        <end position="120"/>
    </location>
</feature>
<comment type="caution">
    <text evidence="5">The sequence shown here is derived from an EMBL/GenBank/DDBJ whole genome shotgun (WGS) entry which is preliminary data.</text>
</comment>
<feature type="region of interest" description="Disordered" evidence="2">
    <location>
        <begin position="912"/>
        <end position="941"/>
    </location>
</feature>
<dbReference type="SMART" id="SM00312">
    <property type="entry name" value="PX"/>
    <property type="match status" value="1"/>
</dbReference>
<protein>
    <recommendedName>
        <fullName evidence="4">PXA domain-containing protein</fullName>
    </recommendedName>
</protein>
<dbReference type="InterPro" id="IPR003114">
    <property type="entry name" value="Phox_assoc"/>
</dbReference>
<dbReference type="Gene3D" id="1.10.167.10">
    <property type="entry name" value="Regulator of G-protein Signalling 4, domain 2"/>
    <property type="match status" value="1"/>
</dbReference>
<accession>A0A9P3HFP1</accession>
<keyword evidence="6" id="KW-1185">Reference proteome</keyword>
<evidence type="ECO:0000259" key="4">
    <source>
        <dbReference type="PROSITE" id="PS51207"/>
    </source>
</evidence>
<feature type="region of interest" description="Disordered" evidence="2">
    <location>
        <begin position="14"/>
        <end position="49"/>
    </location>
</feature>
<feature type="region of interest" description="Disordered" evidence="2">
    <location>
        <begin position="601"/>
        <end position="626"/>
    </location>
</feature>
<dbReference type="SUPFAM" id="SSF64268">
    <property type="entry name" value="PX domain"/>
    <property type="match status" value="1"/>
</dbReference>